<dbReference type="PANTHER" id="PTHR24251">
    <property type="entry name" value="OVOCHYMASE-RELATED"/>
    <property type="match status" value="1"/>
</dbReference>
<evidence type="ECO:0000313" key="5">
    <source>
        <dbReference type="EMBL" id="EEN62972.1"/>
    </source>
</evidence>
<protein>
    <recommendedName>
        <fullName evidence="4">CUB domain-containing protein</fullName>
    </recommendedName>
</protein>
<dbReference type="PANTHER" id="PTHR24251:SF52">
    <property type="entry name" value="CUB DOMAIN-CONTAINING PROTEIN"/>
    <property type="match status" value="1"/>
</dbReference>
<gene>
    <name evidence="5" type="ORF">BRAFLDRAFT_200924</name>
</gene>
<dbReference type="Pfam" id="PF00431">
    <property type="entry name" value="CUB"/>
    <property type="match status" value="1"/>
</dbReference>
<sequence length="124" mass="13107">MSSVSCSNPAVLTGSSGNFTSPGYPGNYPNNARCSWLITVNSDKVVVIRFISFNLEYDSQCDYDSLTVHDGTNAAAPVLATLCGTSAGPVSTTGNNAFLLFTTDYSETESGFLATFTAEDPPRK</sequence>
<name>C3Y8R6_BRAFL</name>
<dbReference type="InParanoid" id="C3Y8R6"/>
<dbReference type="eggNOG" id="KOG3714">
    <property type="taxonomic scope" value="Eukaryota"/>
</dbReference>
<keyword evidence="1" id="KW-0677">Repeat</keyword>
<feature type="domain" description="CUB" evidence="4">
    <location>
        <begin position="6"/>
        <end position="119"/>
    </location>
</feature>
<evidence type="ECO:0000256" key="1">
    <source>
        <dbReference type="ARBA" id="ARBA00022737"/>
    </source>
</evidence>
<evidence type="ECO:0000256" key="3">
    <source>
        <dbReference type="PROSITE-ProRule" id="PRU00059"/>
    </source>
</evidence>
<dbReference type="SUPFAM" id="SSF49854">
    <property type="entry name" value="Spermadhesin, CUB domain"/>
    <property type="match status" value="1"/>
</dbReference>
<dbReference type="Gene3D" id="2.60.120.290">
    <property type="entry name" value="Spermadhesin, CUB domain"/>
    <property type="match status" value="1"/>
</dbReference>
<evidence type="ECO:0000256" key="2">
    <source>
        <dbReference type="ARBA" id="ARBA00023157"/>
    </source>
</evidence>
<dbReference type="CDD" id="cd00041">
    <property type="entry name" value="CUB"/>
    <property type="match status" value="1"/>
</dbReference>
<dbReference type="EMBL" id="GG666492">
    <property type="protein sequence ID" value="EEN62972.1"/>
    <property type="molecule type" value="Genomic_DNA"/>
</dbReference>
<evidence type="ECO:0000259" key="4">
    <source>
        <dbReference type="PROSITE" id="PS01180"/>
    </source>
</evidence>
<dbReference type="InterPro" id="IPR000859">
    <property type="entry name" value="CUB_dom"/>
</dbReference>
<proteinExistence type="predicted"/>
<dbReference type="SMART" id="SM00042">
    <property type="entry name" value="CUB"/>
    <property type="match status" value="1"/>
</dbReference>
<comment type="caution">
    <text evidence="3">Lacks conserved residue(s) required for the propagation of feature annotation.</text>
</comment>
<dbReference type="PROSITE" id="PS01180">
    <property type="entry name" value="CUB"/>
    <property type="match status" value="1"/>
</dbReference>
<accession>C3Y8R6</accession>
<dbReference type="FunFam" id="2.60.120.290:FF:000013">
    <property type="entry name" value="Membrane frizzled-related protein"/>
    <property type="match status" value="1"/>
</dbReference>
<keyword evidence="2" id="KW-1015">Disulfide bond</keyword>
<dbReference type="AlphaFoldDB" id="C3Y8R6"/>
<reference evidence="5" key="1">
    <citation type="journal article" date="2008" name="Nature">
        <title>The amphioxus genome and the evolution of the chordate karyotype.</title>
        <authorList>
            <consortium name="US DOE Joint Genome Institute (JGI-PGF)"/>
            <person name="Putnam N.H."/>
            <person name="Butts T."/>
            <person name="Ferrier D.E.K."/>
            <person name="Furlong R.F."/>
            <person name="Hellsten U."/>
            <person name="Kawashima T."/>
            <person name="Robinson-Rechavi M."/>
            <person name="Shoguchi E."/>
            <person name="Terry A."/>
            <person name="Yu J.-K."/>
            <person name="Benito-Gutierrez E.L."/>
            <person name="Dubchak I."/>
            <person name="Garcia-Fernandez J."/>
            <person name="Gibson-Brown J.J."/>
            <person name="Grigoriev I.V."/>
            <person name="Horton A.C."/>
            <person name="de Jong P.J."/>
            <person name="Jurka J."/>
            <person name="Kapitonov V.V."/>
            <person name="Kohara Y."/>
            <person name="Kuroki Y."/>
            <person name="Lindquist E."/>
            <person name="Lucas S."/>
            <person name="Osoegawa K."/>
            <person name="Pennacchio L.A."/>
            <person name="Salamov A.A."/>
            <person name="Satou Y."/>
            <person name="Sauka-Spengler T."/>
            <person name="Schmutz J."/>
            <person name="Shin-I T."/>
            <person name="Toyoda A."/>
            <person name="Bronner-Fraser M."/>
            <person name="Fujiyama A."/>
            <person name="Holland L.Z."/>
            <person name="Holland P.W.H."/>
            <person name="Satoh N."/>
            <person name="Rokhsar D.S."/>
        </authorList>
    </citation>
    <scope>NUCLEOTIDE SEQUENCE [LARGE SCALE GENOMIC DNA]</scope>
    <source>
        <strain evidence="5">S238N-H82</strain>
        <tissue evidence="5">Testes</tissue>
    </source>
</reference>
<organism>
    <name type="scientific">Branchiostoma floridae</name>
    <name type="common">Florida lancelet</name>
    <name type="synonym">Amphioxus</name>
    <dbReference type="NCBI Taxonomy" id="7739"/>
    <lineage>
        <taxon>Eukaryota</taxon>
        <taxon>Metazoa</taxon>
        <taxon>Chordata</taxon>
        <taxon>Cephalochordata</taxon>
        <taxon>Leptocardii</taxon>
        <taxon>Amphioxiformes</taxon>
        <taxon>Branchiostomatidae</taxon>
        <taxon>Branchiostoma</taxon>
    </lineage>
</organism>
<dbReference type="InterPro" id="IPR035914">
    <property type="entry name" value="Sperma_CUB_dom_sf"/>
</dbReference>